<dbReference type="AlphaFoldDB" id="A0A382X7P0"/>
<dbReference type="InterPro" id="IPR001912">
    <property type="entry name" value="Ribosomal_uS4_N"/>
</dbReference>
<dbReference type="InterPro" id="IPR005709">
    <property type="entry name" value="Ribosomal_uS4_bac-type"/>
</dbReference>
<dbReference type="SMART" id="SM00363">
    <property type="entry name" value="S4"/>
    <property type="match status" value="1"/>
</dbReference>
<feature type="domain" description="Small ribosomal subunit protein uS4 N-terminal" evidence="7">
    <location>
        <begin position="3"/>
        <end position="98"/>
    </location>
</feature>
<dbReference type="InterPro" id="IPR002942">
    <property type="entry name" value="S4_RNA-bd"/>
</dbReference>
<dbReference type="Gene3D" id="3.10.290.10">
    <property type="entry name" value="RNA-binding S4 domain"/>
    <property type="match status" value="1"/>
</dbReference>
<keyword evidence="2" id="KW-0699">rRNA-binding</keyword>
<accession>A0A382X7P0</accession>
<dbReference type="FunFam" id="3.10.290.10:FF:000001">
    <property type="entry name" value="30S ribosomal protein S4"/>
    <property type="match status" value="1"/>
</dbReference>
<gene>
    <name evidence="8" type="ORF">METZ01_LOCUS420051</name>
</gene>
<dbReference type="InterPro" id="IPR022801">
    <property type="entry name" value="Ribosomal_uS4"/>
</dbReference>
<dbReference type="InterPro" id="IPR036986">
    <property type="entry name" value="S4_RNA-bd_sf"/>
</dbReference>
<comment type="similarity">
    <text evidence="1">Belongs to the universal ribosomal protein uS4 family.</text>
</comment>
<name>A0A382X7P0_9ZZZZ</name>
<evidence type="ECO:0000256" key="3">
    <source>
        <dbReference type="ARBA" id="ARBA00022884"/>
    </source>
</evidence>
<evidence type="ECO:0000256" key="4">
    <source>
        <dbReference type="ARBA" id="ARBA00022980"/>
    </source>
</evidence>
<dbReference type="PANTHER" id="PTHR11831">
    <property type="entry name" value="30S 40S RIBOSOMAL PROTEIN"/>
    <property type="match status" value="1"/>
</dbReference>
<feature type="non-terminal residue" evidence="8">
    <location>
        <position position="201"/>
    </location>
</feature>
<dbReference type="CDD" id="cd00165">
    <property type="entry name" value="S4"/>
    <property type="match status" value="1"/>
</dbReference>
<dbReference type="PANTHER" id="PTHR11831:SF4">
    <property type="entry name" value="SMALL RIBOSOMAL SUBUNIT PROTEIN US4M"/>
    <property type="match status" value="1"/>
</dbReference>
<dbReference type="InterPro" id="IPR018079">
    <property type="entry name" value="Ribosomal_uS4_CS"/>
</dbReference>
<dbReference type="PROSITE" id="PS00632">
    <property type="entry name" value="RIBOSOMAL_S4"/>
    <property type="match status" value="1"/>
</dbReference>
<dbReference type="SMART" id="SM01390">
    <property type="entry name" value="Ribosomal_S4"/>
    <property type="match status" value="1"/>
</dbReference>
<evidence type="ECO:0000256" key="2">
    <source>
        <dbReference type="ARBA" id="ARBA00022730"/>
    </source>
</evidence>
<dbReference type="NCBIfam" id="TIGR01017">
    <property type="entry name" value="rpsD_bact"/>
    <property type="match status" value="1"/>
</dbReference>
<dbReference type="HAMAP" id="MF_01306_B">
    <property type="entry name" value="Ribosomal_uS4_B"/>
    <property type="match status" value="1"/>
</dbReference>
<sequence>MSRHTGPNCRFCRREGAKLFLKGERCNLEKCSFERRSYAPGQHGQGMRRKQSDYSVQLRAKQKLARLYGIREGQFRGYYKEASRVPGVSGENLLRLLEGRLDNIVYRLGFAASRKAARQLVRHNHIIVNGKRVNIASYLTRMGDVVQVAERSRQLEGIHESLRRSREIVPWLAVDKVNLTGTVSEVPSRDDIPTIAEEQLV</sequence>
<dbReference type="NCBIfam" id="NF003717">
    <property type="entry name" value="PRK05327.1"/>
    <property type="match status" value="1"/>
</dbReference>
<evidence type="ECO:0000256" key="1">
    <source>
        <dbReference type="ARBA" id="ARBA00007465"/>
    </source>
</evidence>
<keyword evidence="3" id="KW-0694">RNA-binding</keyword>
<dbReference type="PROSITE" id="PS50889">
    <property type="entry name" value="S4"/>
    <property type="match status" value="1"/>
</dbReference>
<reference evidence="8" key="1">
    <citation type="submission" date="2018-05" db="EMBL/GenBank/DDBJ databases">
        <authorList>
            <person name="Lanie J.A."/>
            <person name="Ng W.-L."/>
            <person name="Kazmierczak K.M."/>
            <person name="Andrzejewski T.M."/>
            <person name="Davidsen T.M."/>
            <person name="Wayne K.J."/>
            <person name="Tettelin H."/>
            <person name="Glass J.I."/>
            <person name="Rusch D."/>
            <person name="Podicherti R."/>
            <person name="Tsui H.-C.T."/>
            <person name="Winkler M.E."/>
        </authorList>
    </citation>
    <scope>NUCLEOTIDE SEQUENCE</scope>
</reference>
<dbReference type="GO" id="GO:0006412">
    <property type="term" value="P:translation"/>
    <property type="evidence" value="ECO:0007669"/>
    <property type="project" value="InterPro"/>
</dbReference>
<dbReference type="FunFam" id="1.10.1050.10:FF:000001">
    <property type="entry name" value="30S ribosomal protein S4"/>
    <property type="match status" value="1"/>
</dbReference>
<dbReference type="GO" id="GO:0019843">
    <property type="term" value="F:rRNA binding"/>
    <property type="evidence" value="ECO:0007669"/>
    <property type="project" value="UniProtKB-KW"/>
</dbReference>
<feature type="domain" description="RNA-binding S4" evidence="6">
    <location>
        <begin position="99"/>
        <end position="163"/>
    </location>
</feature>
<dbReference type="Gene3D" id="1.10.1050.10">
    <property type="entry name" value="Ribosomal Protein S4 Delta 41, Chain A, domain 1"/>
    <property type="match status" value="1"/>
</dbReference>
<organism evidence="8">
    <name type="scientific">marine metagenome</name>
    <dbReference type="NCBI Taxonomy" id="408172"/>
    <lineage>
        <taxon>unclassified sequences</taxon>
        <taxon>metagenomes</taxon>
        <taxon>ecological metagenomes</taxon>
    </lineage>
</organism>
<dbReference type="SUPFAM" id="SSF55174">
    <property type="entry name" value="Alpha-L RNA-binding motif"/>
    <property type="match status" value="1"/>
</dbReference>
<dbReference type="GO" id="GO:0003735">
    <property type="term" value="F:structural constituent of ribosome"/>
    <property type="evidence" value="ECO:0007669"/>
    <property type="project" value="InterPro"/>
</dbReference>
<dbReference type="GO" id="GO:0015935">
    <property type="term" value="C:small ribosomal subunit"/>
    <property type="evidence" value="ECO:0007669"/>
    <property type="project" value="InterPro"/>
</dbReference>
<evidence type="ECO:0000256" key="5">
    <source>
        <dbReference type="ARBA" id="ARBA00023274"/>
    </source>
</evidence>
<proteinExistence type="inferred from homology"/>
<keyword evidence="5" id="KW-0687">Ribonucleoprotein</keyword>
<protein>
    <submittedName>
        <fullName evidence="8">Uncharacterized protein</fullName>
    </submittedName>
</protein>
<evidence type="ECO:0000313" key="8">
    <source>
        <dbReference type="EMBL" id="SVD67197.1"/>
    </source>
</evidence>
<dbReference type="Pfam" id="PF00163">
    <property type="entry name" value="Ribosomal_S4"/>
    <property type="match status" value="1"/>
</dbReference>
<evidence type="ECO:0000259" key="7">
    <source>
        <dbReference type="SMART" id="SM01390"/>
    </source>
</evidence>
<dbReference type="GO" id="GO:0042274">
    <property type="term" value="P:ribosomal small subunit biogenesis"/>
    <property type="evidence" value="ECO:0007669"/>
    <property type="project" value="TreeGrafter"/>
</dbReference>
<evidence type="ECO:0000259" key="6">
    <source>
        <dbReference type="SMART" id="SM00363"/>
    </source>
</evidence>
<dbReference type="EMBL" id="UINC01165673">
    <property type="protein sequence ID" value="SVD67197.1"/>
    <property type="molecule type" value="Genomic_DNA"/>
</dbReference>
<keyword evidence="4" id="KW-0689">Ribosomal protein</keyword>
<dbReference type="Pfam" id="PF01479">
    <property type="entry name" value="S4"/>
    <property type="match status" value="1"/>
</dbReference>